<evidence type="ECO:0000256" key="11">
    <source>
        <dbReference type="ARBA" id="ARBA00022840"/>
    </source>
</evidence>
<evidence type="ECO:0000256" key="2">
    <source>
        <dbReference type="ARBA" id="ARBA00004123"/>
    </source>
</evidence>
<keyword evidence="12" id="KW-0460">Magnesium</keyword>
<keyword evidence="14" id="KW-0234">DNA repair</keyword>
<evidence type="ECO:0000313" key="22">
    <source>
        <dbReference type="EMBL" id="CAL7940100.1"/>
    </source>
</evidence>
<reference evidence="22 23" key="1">
    <citation type="submission" date="2024-08" db="EMBL/GenBank/DDBJ databases">
        <authorList>
            <person name="Will J Nash"/>
            <person name="Angela Man"/>
            <person name="Seanna McTaggart"/>
            <person name="Kendall Baker"/>
            <person name="Tom Barker"/>
            <person name="Leah Catchpole"/>
            <person name="Alex Durrant"/>
            <person name="Karim Gharbi"/>
            <person name="Naomi Irish"/>
            <person name="Gemy Kaithakottil"/>
            <person name="Debby Ku"/>
            <person name="Aaliyah Providence"/>
            <person name="Felix Shaw"/>
            <person name="David Swarbreck"/>
            <person name="Chris Watkins"/>
            <person name="Ann M. McCartney"/>
            <person name="Giulio Formenti"/>
            <person name="Alice Mouton"/>
            <person name="Noel Vella"/>
            <person name="Bjorn M von Reumont"/>
            <person name="Adriana Vella"/>
            <person name="Wilfried Haerty"/>
        </authorList>
    </citation>
    <scope>NUCLEOTIDE SEQUENCE [LARGE SCALE GENOMIC DNA]</scope>
</reference>
<organism evidence="22 23">
    <name type="scientific">Xylocopa violacea</name>
    <name type="common">Violet carpenter bee</name>
    <name type="synonym">Apis violacea</name>
    <dbReference type="NCBI Taxonomy" id="135666"/>
    <lineage>
        <taxon>Eukaryota</taxon>
        <taxon>Metazoa</taxon>
        <taxon>Ecdysozoa</taxon>
        <taxon>Arthropoda</taxon>
        <taxon>Hexapoda</taxon>
        <taxon>Insecta</taxon>
        <taxon>Pterygota</taxon>
        <taxon>Neoptera</taxon>
        <taxon>Endopterygota</taxon>
        <taxon>Hymenoptera</taxon>
        <taxon>Apocrita</taxon>
        <taxon>Aculeata</taxon>
        <taxon>Apoidea</taxon>
        <taxon>Anthophila</taxon>
        <taxon>Apidae</taxon>
        <taxon>Xylocopa</taxon>
        <taxon>Xylocopa</taxon>
    </lineage>
</organism>
<evidence type="ECO:0000313" key="23">
    <source>
        <dbReference type="Proteomes" id="UP001642520"/>
    </source>
</evidence>
<keyword evidence="11" id="KW-0067">ATP-binding</keyword>
<evidence type="ECO:0000256" key="8">
    <source>
        <dbReference type="ARBA" id="ARBA00022763"/>
    </source>
</evidence>
<evidence type="ECO:0000256" key="13">
    <source>
        <dbReference type="ARBA" id="ARBA00023054"/>
    </source>
</evidence>
<evidence type="ECO:0000256" key="1">
    <source>
        <dbReference type="ARBA" id="ARBA00001947"/>
    </source>
</evidence>
<evidence type="ECO:0000256" key="19">
    <source>
        <dbReference type="SAM" id="Coils"/>
    </source>
</evidence>
<evidence type="ECO:0000256" key="14">
    <source>
        <dbReference type="ARBA" id="ARBA00023204"/>
    </source>
</evidence>
<keyword evidence="10 18" id="KW-0862">Zinc</keyword>
<dbReference type="Pfam" id="PF13558">
    <property type="entry name" value="SbcC_Walker_B"/>
    <property type="match status" value="1"/>
</dbReference>
<keyword evidence="8" id="KW-0227">DNA damage</keyword>
<dbReference type="InterPro" id="IPR013134">
    <property type="entry name" value="Zn_hook_RAD50"/>
</dbReference>
<accession>A0ABP1NGJ8</accession>
<proteinExistence type="inferred from homology"/>
<dbReference type="Proteomes" id="UP001642520">
    <property type="component" value="Unassembled WGS sequence"/>
</dbReference>
<keyword evidence="9" id="KW-0378">Hydrolase</keyword>
<keyword evidence="15" id="KW-0539">Nucleus</keyword>
<evidence type="ECO:0000256" key="10">
    <source>
        <dbReference type="ARBA" id="ARBA00022833"/>
    </source>
</evidence>
<dbReference type="InterPro" id="IPR004584">
    <property type="entry name" value="Rad50_eukaryotes"/>
</dbReference>
<feature type="coiled-coil region" evidence="19">
    <location>
        <begin position="703"/>
        <end position="779"/>
    </location>
</feature>
<feature type="coiled-coil region" evidence="19">
    <location>
        <begin position="832"/>
        <end position="880"/>
    </location>
</feature>
<evidence type="ECO:0000256" key="5">
    <source>
        <dbReference type="ARBA" id="ARBA00022454"/>
    </source>
</evidence>
<keyword evidence="6 18" id="KW-0479">Metal-binding</keyword>
<protein>
    <recommendedName>
        <fullName evidence="21">Zinc-hook domain-containing protein</fullName>
    </recommendedName>
</protein>
<comment type="catalytic activity">
    <reaction evidence="17">
        <text>ATP + H2O = ADP + phosphate + H(+)</text>
        <dbReference type="Rhea" id="RHEA:13065"/>
        <dbReference type="ChEBI" id="CHEBI:15377"/>
        <dbReference type="ChEBI" id="CHEBI:15378"/>
        <dbReference type="ChEBI" id="CHEBI:30616"/>
        <dbReference type="ChEBI" id="CHEBI:43474"/>
        <dbReference type="ChEBI" id="CHEBI:456216"/>
    </reaction>
</comment>
<comment type="subcellular location">
    <subcellularLocation>
        <location evidence="3">Chromosome</location>
    </subcellularLocation>
    <subcellularLocation>
        <location evidence="2">Nucleus</location>
    </subcellularLocation>
</comment>
<evidence type="ECO:0000256" key="9">
    <source>
        <dbReference type="ARBA" id="ARBA00022801"/>
    </source>
</evidence>
<dbReference type="InterPro" id="IPR027417">
    <property type="entry name" value="P-loop_NTPase"/>
</dbReference>
<dbReference type="PANTHER" id="PTHR18867:SF12">
    <property type="entry name" value="DNA REPAIR PROTEIN RAD50"/>
    <property type="match status" value="1"/>
</dbReference>
<feature type="coiled-coil region" evidence="19">
    <location>
        <begin position="1078"/>
        <end position="1105"/>
    </location>
</feature>
<evidence type="ECO:0000256" key="7">
    <source>
        <dbReference type="ARBA" id="ARBA00022741"/>
    </source>
</evidence>
<feature type="coiled-coil region" evidence="19">
    <location>
        <begin position="475"/>
        <end position="559"/>
    </location>
</feature>
<dbReference type="Gene3D" id="3.40.50.300">
    <property type="entry name" value="P-loop containing nucleotide triphosphate hydrolases"/>
    <property type="match status" value="2"/>
</dbReference>
<evidence type="ECO:0000256" key="18">
    <source>
        <dbReference type="PROSITE-ProRule" id="PRU00471"/>
    </source>
</evidence>
<keyword evidence="23" id="KW-1185">Reference proteome</keyword>
<evidence type="ECO:0000256" key="15">
    <source>
        <dbReference type="ARBA" id="ARBA00023242"/>
    </source>
</evidence>
<keyword evidence="5" id="KW-0158">Chromosome</keyword>
<feature type="coiled-coil region" evidence="19">
    <location>
        <begin position="586"/>
        <end position="634"/>
    </location>
</feature>
<dbReference type="Pfam" id="PF13476">
    <property type="entry name" value="AAA_23"/>
    <property type="match status" value="1"/>
</dbReference>
<keyword evidence="16" id="KW-0469">Meiosis</keyword>
<keyword evidence="7" id="KW-0547">Nucleotide-binding</keyword>
<dbReference type="PANTHER" id="PTHR18867">
    <property type="entry name" value="RAD50"/>
    <property type="match status" value="1"/>
</dbReference>
<keyword evidence="13 19" id="KW-0175">Coiled coil</keyword>
<feature type="coiled-coil region" evidence="19">
    <location>
        <begin position="398"/>
        <end position="429"/>
    </location>
</feature>
<feature type="coiled-coil region" evidence="19">
    <location>
        <begin position="980"/>
        <end position="1051"/>
    </location>
</feature>
<feature type="region of interest" description="Disordered" evidence="20">
    <location>
        <begin position="1323"/>
        <end position="1382"/>
    </location>
</feature>
<evidence type="ECO:0000256" key="17">
    <source>
        <dbReference type="ARBA" id="ARBA00049360"/>
    </source>
</evidence>
<feature type="binding site" evidence="18">
    <location>
        <position position="686"/>
    </location>
    <ligand>
        <name>Zn(2+)</name>
        <dbReference type="ChEBI" id="CHEBI:29105"/>
    </ligand>
</feature>
<feature type="binding site" evidence="18">
    <location>
        <position position="689"/>
    </location>
    <ligand>
        <name>Zn(2+)</name>
        <dbReference type="ChEBI" id="CHEBI:29105"/>
    </ligand>
</feature>
<evidence type="ECO:0000256" key="12">
    <source>
        <dbReference type="ARBA" id="ARBA00022842"/>
    </source>
</evidence>
<comment type="caution">
    <text evidence="22">The sequence shown here is derived from an EMBL/GenBank/DDBJ whole genome shotgun (WGS) entry which is preliminary data.</text>
</comment>
<dbReference type="EMBL" id="CAXAJV020001290">
    <property type="protein sequence ID" value="CAL7940100.1"/>
    <property type="molecule type" value="Genomic_DNA"/>
</dbReference>
<name>A0ABP1NGJ8_XYLVO</name>
<evidence type="ECO:0000256" key="3">
    <source>
        <dbReference type="ARBA" id="ARBA00004286"/>
    </source>
</evidence>
<dbReference type="SUPFAM" id="SSF75712">
    <property type="entry name" value="Rad50 coiled-coil Zn hook"/>
    <property type="match status" value="1"/>
</dbReference>
<dbReference type="InterPro" id="IPR038729">
    <property type="entry name" value="Rad50/SbcC_AAA"/>
</dbReference>
<comment type="cofactor">
    <cofactor evidence="1">
        <name>Zn(2+)</name>
        <dbReference type="ChEBI" id="CHEBI:29105"/>
    </cofactor>
</comment>
<evidence type="ECO:0000259" key="21">
    <source>
        <dbReference type="PROSITE" id="PS51131"/>
    </source>
</evidence>
<evidence type="ECO:0000256" key="6">
    <source>
        <dbReference type="ARBA" id="ARBA00022723"/>
    </source>
</evidence>
<gene>
    <name evidence="22" type="ORF">XYLVIOL_LOCUS4312</name>
</gene>
<evidence type="ECO:0000256" key="20">
    <source>
        <dbReference type="SAM" id="MobiDB-lite"/>
    </source>
</evidence>
<feature type="coiled-coil region" evidence="19">
    <location>
        <begin position="191"/>
        <end position="294"/>
    </location>
</feature>
<sequence>MSRIRRLSIRGIRNFGDENEEASLRFSRPLTLILGPNGTGKTTIIEALKFATCGEFPPGSERGKYFIHDPTLTRTPSVRGVVKAEVIDAAGNLYTIARTIESSKTNTTIKFKTLDSTLSRMNKGSTEVISITNRCANVDTELTLAMGVSKPILDYVIFCHQEDLNWPFQDGKKLKEKFDEIFDSARFNKALESITKYLKDLKEKVNVLKEQKRSCQVIVDEVEEKEKKLADHKKRLETSKAKIMEFNKELEPLNQKLKILEKENADYKDLQNEAKTKNAEYDMYKQQLNKLQEDLDYTFEGTTEELMRYINSYDEKLLKKVDEIKESEEYLKDFARKESKISDALANERMTNGSLRQQIKDQEKKVALRNRILNEALCACSLDKAGSDISDLEIMVFSKRLEEKIDELKKKTEENRAEREREEKEFQKTVDFLRSGYSKMESEKCLKEKEVVEARAEIDKIKSEIVQLGMTTNRLDSIKSKLEVTQEKIQRLKEAMNIDAVKEEIVEKTKSRNEIEALLNSVDEEIALLLSQSSFQTELELHKSSLATKEKEMEKLKAKHKENIMMLFDIKEITQTKLKNNLDTVQKELITEVECTNAEMKKEEHKITTLETTISHTEREFEKKKNEIESNKHKISSICDYKEFDEVLLLQSKKVKDLQDKRGIYAHQGAAYKEYMKHLKETDPCCPLCNRGFEKHEMVVDLLKQMEIEMENHPSRLRECEKELKMQQEKYDRMLQLKPVIEKIKQFEEDEVEKLMNNLEKAKNKLAMSRTNIMELKKKKCNPESKLTICKNIMGDIILWDSYIDEISKLQEIINDFHTRMVAAGIKTKRSLQEAQAQREELKMSLINIRDEIENLHTRMNVHNEQMHNARQEYNALHEEQLKIQSDIQKLTELKDRQKTLYSKEISLGELVRTLKQKVTEIETELNSGIEKLEIKKEDNRVKYDIEKNLVADGVRRLSELQKVQEDVDIFLCRKVPQSLESSESKIKSYEKSLSALHCEKSNIEATISKLKEDITRHEVRKRELTDNVTLRKVQEKTKKLEQQYLSIQEKLNTIDYAEILDEWKRSKNCEELLLRQKNVLRGNQEELERAVQQYTAELKKELYRNARKNNKKKSIEVTVTEEAILNLRAYSRALDNAMIEYHEERMASVNRIMKEMWRIVYKGTDTTAIEIRTEATEGIGSARRTYNYKLVQIKHGHEIDMKGRCSAGQKVLASIIIRLALAETFCKDCGILALDEPTTNLDQENADSLANALAMVVRLRSQHQKNFQLIVISHDEKFLFKLAELSSNKGFYQLYRKATGYTAIRHCVVGTRDYSEPDDIKEEISSDEENNEHSNSRNRSNTNLWKGAHSVQTNKKKRHVWDSDDEGSTQSRPSKKRYVFQ</sequence>
<dbReference type="SUPFAM" id="SSF52540">
    <property type="entry name" value="P-loop containing nucleoside triphosphate hydrolases"/>
    <property type="match status" value="2"/>
</dbReference>
<dbReference type="NCBIfam" id="TIGR00606">
    <property type="entry name" value="rad50"/>
    <property type="match status" value="1"/>
</dbReference>
<dbReference type="PROSITE" id="PS51131">
    <property type="entry name" value="ZN_HOOK"/>
    <property type="match status" value="1"/>
</dbReference>
<feature type="domain" description="Zinc-hook" evidence="21">
    <location>
        <begin position="641"/>
        <end position="739"/>
    </location>
</feature>
<comment type="similarity">
    <text evidence="4">Belongs to the SMC family. RAD50 subfamily.</text>
</comment>
<evidence type="ECO:0000256" key="16">
    <source>
        <dbReference type="ARBA" id="ARBA00023254"/>
    </source>
</evidence>
<evidence type="ECO:0000256" key="4">
    <source>
        <dbReference type="ARBA" id="ARBA00009439"/>
    </source>
</evidence>